<name>A0ABX5CMZ8_9ALTE</name>
<dbReference type="Proteomes" id="UP000239539">
    <property type="component" value="Unassembled WGS sequence"/>
</dbReference>
<keyword evidence="2" id="KW-1185">Reference proteome</keyword>
<accession>A0ABX5CMZ8</accession>
<comment type="caution">
    <text evidence="1">The sequence shown here is derived from an EMBL/GenBank/DDBJ whole genome shotgun (WGS) entry which is preliminary data.</text>
</comment>
<protein>
    <submittedName>
        <fullName evidence="1">Uncharacterized protein</fullName>
    </submittedName>
</protein>
<proteinExistence type="predicted"/>
<dbReference type="RefSeq" id="WP_105931955.1">
    <property type="nucleotide sequence ID" value="NZ_PVNO01000027.1"/>
</dbReference>
<dbReference type="EMBL" id="PVNO01000027">
    <property type="protein sequence ID" value="PRO68247.1"/>
    <property type="molecule type" value="Genomic_DNA"/>
</dbReference>
<evidence type="ECO:0000313" key="1">
    <source>
        <dbReference type="EMBL" id="PRO68247.1"/>
    </source>
</evidence>
<organism evidence="1 2">
    <name type="scientific">Alteromonas gracilis</name>
    <dbReference type="NCBI Taxonomy" id="1479524"/>
    <lineage>
        <taxon>Bacteria</taxon>
        <taxon>Pseudomonadati</taxon>
        <taxon>Pseudomonadota</taxon>
        <taxon>Gammaproteobacteria</taxon>
        <taxon>Alteromonadales</taxon>
        <taxon>Alteromonadaceae</taxon>
        <taxon>Alteromonas/Salinimonas group</taxon>
        <taxon>Alteromonas</taxon>
    </lineage>
</organism>
<evidence type="ECO:0000313" key="2">
    <source>
        <dbReference type="Proteomes" id="UP000239539"/>
    </source>
</evidence>
<sequence>MFTYSAVIYDGKKQNLVRHECGTDTEFTSYLDSRFGCHVCLWSNKELSANTLAVIEAARSNSKKEDFDKTNVL</sequence>
<gene>
    <name evidence="1" type="ORF">C6Y39_14555</name>
</gene>
<reference evidence="2" key="1">
    <citation type="journal article" date="2020" name="Int. J. Syst. Evol. Microbiol.">
        <title>Alteromonas alba sp. nov., a marine bacterium isolated from the seawater of the West Pacific Ocean.</title>
        <authorList>
            <person name="Sun C."/>
            <person name="Wu Y.-H."/>
            <person name="Xamxidin M."/>
            <person name="Cheng H."/>
            <person name="Xu X.-W."/>
        </authorList>
    </citation>
    <scope>NUCLEOTIDE SEQUENCE [LARGE SCALE GENOMIC DNA]</scope>
    <source>
        <strain evidence="2">9a2</strain>
    </source>
</reference>